<feature type="domain" description="tRNA methyltransferase TRMD/TRM10-type" evidence="18">
    <location>
        <begin position="3"/>
        <end position="225"/>
    </location>
</feature>
<dbReference type="InterPro" id="IPR002649">
    <property type="entry name" value="tRNA_m1G_MeTrfase_TrmD"/>
</dbReference>
<dbReference type="InterPro" id="IPR029026">
    <property type="entry name" value="tRNA_m1G_MTases_N"/>
</dbReference>
<dbReference type="EC" id="2.1.1.228" evidence="5 15"/>
<dbReference type="HAMAP" id="MF_00605">
    <property type="entry name" value="TrmD"/>
    <property type="match status" value="1"/>
</dbReference>
<dbReference type="Pfam" id="PF01746">
    <property type="entry name" value="tRNA_m1G_MT"/>
    <property type="match status" value="1"/>
</dbReference>
<evidence type="ECO:0000256" key="2">
    <source>
        <dbReference type="ARBA" id="ARBA00004496"/>
    </source>
</evidence>
<evidence type="ECO:0000256" key="5">
    <source>
        <dbReference type="ARBA" id="ARBA00012807"/>
    </source>
</evidence>
<dbReference type="EMBL" id="LACI01001827">
    <property type="protein sequence ID" value="KJU83587.1"/>
    <property type="molecule type" value="Genomic_DNA"/>
</dbReference>
<evidence type="ECO:0000256" key="3">
    <source>
        <dbReference type="ARBA" id="ARBA00007630"/>
    </source>
</evidence>
<keyword evidence="8 15" id="KW-0489">Methyltransferase</keyword>
<dbReference type="InterPro" id="IPR029028">
    <property type="entry name" value="Alpha/beta_knot_MTases"/>
</dbReference>
<evidence type="ECO:0000256" key="15">
    <source>
        <dbReference type="HAMAP-Rule" id="MF_00605"/>
    </source>
</evidence>
<proteinExistence type="inferred from homology"/>
<dbReference type="GO" id="GO:0052906">
    <property type="term" value="F:tRNA (guanine(37)-N1)-methyltransferase activity"/>
    <property type="evidence" value="ECO:0007669"/>
    <property type="project" value="UniProtKB-UniRule"/>
</dbReference>
<organism evidence="19 20">
    <name type="scientific">Candidatus Magnetobacterium bavaricum</name>
    <dbReference type="NCBI Taxonomy" id="29290"/>
    <lineage>
        <taxon>Bacteria</taxon>
        <taxon>Pseudomonadati</taxon>
        <taxon>Nitrospirota</taxon>
        <taxon>Thermodesulfovibrionia</taxon>
        <taxon>Thermodesulfovibrionales</taxon>
        <taxon>Candidatus Magnetobacteriaceae</taxon>
        <taxon>Candidatus Magnetobacterium</taxon>
    </lineage>
</organism>
<protein>
    <recommendedName>
        <fullName evidence="6 15">tRNA (guanine-N(1)-)-methyltransferase</fullName>
        <ecNumber evidence="5 15">2.1.1.228</ecNumber>
    </recommendedName>
    <alternativeName>
        <fullName evidence="12 15">M1G-methyltransferase</fullName>
    </alternativeName>
    <alternativeName>
        <fullName evidence="13 15">tRNA [GM37] methyltransferase</fullName>
    </alternativeName>
</protein>
<dbReference type="SUPFAM" id="SSF75217">
    <property type="entry name" value="alpha/beta knot"/>
    <property type="match status" value="1"/>
</dbReference>
<evidence type="ECO:0000256" key="6">
    <source>
        <dbReference type="ARBA" id="ARBA00014679"/>
    </source>
</evidence>
<sequence>MVMKIDVLTIFPEMILSYMTQGMMARAIRKGLVDLNVTNIRDFATDKARTVDDYPYGGGPGMVMKIAPVFSTLQSLQSNGIKRHVILTTPQGKVFDQSRARELAMQSTPLTFVCGRYEGIDERILELVNEEISIGDYVLTGGELPALVIIDAIVRLIPGVLGDSRSGMEDSFSAGYLDCPHYTRPEEFQGRCVPPVLLSGNHKEINHWRKKQAIRKTIKHKPYLINMDMLTPEEHRILKEIKEEINDELN</sequence>
<evidence type="ECO:0000256" key="9">
    <source>
        <dbReference type="ARBA" id="ARBA00022679"/>
    </source>
</evidence>
<evidence type="ECO:0000259" key="18">
    <source>
        <dbReference type="Pfam" id="PF01746"/>
    </source>
</evidence>
<dbReference type="PIRSF" id="PIRSF000386">
    <property type="entry name" value="tRNA_mtase"/>
    <property type="match status" value="1"/>
</dbReference>
<evidence type="ECO:0000256" key="10">
    <source>
        <dbReference type="ARBA" id="ARBA00022691"/>
    </source>
</evidence>
<evidence type="ECO:0000256" key="17">
    <source>
        <dbReference type="RuleBase" id="RU003464"/>
    </source>
</evidence>
<keyword evidence="10 15" id="KW-0949">S-adenosyl-L-methionine</keyword>
<dbReference type="NCBIfam" id="NF000648">
    <property type="entry name" value="PRK00026.1"/>
    <property type="match status" value="1"/>
</dbReference>
<keyword evidence="9 15" id="KW-0808">Transferase</keyword>
<accession>A0A0F3GP47</accession>
<feature type="binding site" evidence="15 16">
    <location>
        <begin position="134"/>
        <end position="139"/>
    </location>
    <ligand>
        <name>S-adenosyl-L-methionine</name>
        <dbReference type="ChEBI" id="CHEBI:59789"/>
    </ligand>
</feature>
<gene>
    <name evidence="15" type="primary">trmD</name>
    <name evidence="19" type="ORF">MBAV_004215</name>
</gene>
<dbReference type="Gene3D" id="3.40.1280.10">
    <property type="match status" value="1"/>
</dbReference>
<feature type="binding site" evidence="15 16">
    <location>
        <position position="115"/>
    </location>
    <ligand>
        <name>S-adenosyl-L-methionine</name>
        <dbReference type="ChEBI" id="CHEBI:59789"/>
    </ligand>
</feature>
<dbReference type="InterPro" id="IPR023148">
    <property type="entry name" value="tRNA_m1G_MeTrfase_C_sf"/>
</dbReference>
<dbReference type="PATRIC" id="fig|29290.4.peg.5589"/>
<dbReference type="Proteomes" id="UP000033423">
    <property type="component" value="Unassembled WGS sequence"/>
</dbReference>
<comment type="subunit">
    <text evidence="4 15 17">Homodimer.</text>
</comment>
<keyword evidence="20" id="KW-1185">Reference proteome</keyword>
<name>A0A0F3GP47_9BACT</name>
<evidence type="ECO:0000256" key="1">
    <source>
        <dbReference type="ARBA" id="ARBA00002634"/>
    </source>
</evidence>
<dbReference type="InterPro" id="IPR016009">
    <property type="entry name" value="tRNA_MeTrfase_TRMD/TRM10"/>
</dbReference>
<evidence type="ECO:0000256" key="7">
    <source>
        <dbReference type="ARBA" id="ARBA00022490"/>
    </source>
</evidence>
<reference evidence="19 20" key="1">
    <citation type="submission" date="2015-02" db="EMBL/GenBank/DDBJ databases">
        <title>Single-cell genomics of uncultivated deep-branching MTB reveals a conserved set of magnetosome genes.</title>
        <authorList>
            <person name="Kolinko S."/>
            <person name="Richter M."/>
            <person name="Glockner F.O."/>
            <person name="Brachmann A."/>
            <person name="Schuler D."/>
        </authorList>
    </citation>
    <scope>NUCLEOTIDE SEQUENCE [LARGE SCALE GENOMIC DNA]</scope>
    <source>
        <strain evidence="19">TM-1</strain>
    </source>
</reference>
<comment type="function">
    <text evidence="1 15 17">Specifically methylates guanosine-37 in various tRNAs.</text>
</comment>
<dbReference type="NCBIfam" id="TIGR00088">
    <property type="entry name" value="trmD"/>
    <property type="match status" value="1"/>
</dbReference>
<comment type="similarity">
    <text evidence="3 15 17">Belongs to the RNA methyltransferase TrmD family.</text>
</comment>
<dbReference type="GO" id="GO:0002939">
    <property type="term" value="P:tRNA N1-guanine methylation"/>
    <property type="evidence" value="ECO:0007669"/>
    <property type="project" value="TreeGrafter"/>
</dbReference>
<evidence type="ECO:0000256" key="13">
    <source>
        <dbReference type="ARBA" id="ARBA00033392"/>
    </source>
</evidence>
<dbReference type="FunFam" id="3.40.1280.10:FF:000001">
    <property type="entry name" value="tRNA (guanine-N(1)-)-methyltransferase"/>
    <property type="match status" value="1"/>
</dbReference>
<dbReference type="PANTHER" id="PTHR46417">
    <property type="entry name" value="TRNA (GUANINE-N(1)-)-METHYLTRANSFERASE"/>
    <property type="match status" value="1"/>
</dbReference>
<dbReference type="CDD" id="cd18080">
    <property type="entry name" value="TrmD-like"/>
    <property type="match status" value="1"/>
</dbReference>
<keyword evidence="7 15" id="KW-0963">Cytoplasm</keyword>
<comment type="catalytic activity">
    <reaction evidence="14 15 17">
        <text>guanosine(37) in tRNA + S-adenosyl-L-methionine = N(1)-methylguanosine(37) in tRNA + S-adenosyl-L-homocysteine + H(+)</text>
        <dbReference type="Rhea" id="RHEA:36899"/>
        <dbReference type="Rhea" id="RHEA-COMP:10145"/>
        <dbReference type="Rhea" id="RHEA-COMP:10147"/>
        <dbReference type="ChEBI" id="CHEBI:15378"/>
        <dbReference type="ChEBI" id="CHEBI:57856"/>
        <dbReference type="ChEBI" id="CHEBI:59789"/>
        <dbReference type="ChEBI" id="CHEBI:73542"/>
        <dbReference type="ChEBI" id="CHEBI:74269"/>
        <dbReference type="EC" id="2.1.1.228"/>
    </reaction>
</comment>
<dbReference type="GO" id="GO:0005829">
    <property type="term" value="C:cytosol"/>
    <property type="evidence" value="ECO:0007669"/>
    <property type="project" value="TreeGrafter"/>
</dbReference>
<evidence type="ECO:0000256" key="11">
    <source>
        <dbReference type="ARBA" id="ARBA00022694"/>
    </source>
</evidence>
<comment type="subcellular location">
    <subcellularLocation>
        <location evidence="2 15 17">Cytoplasm</location>
    </subcellularLocation>
</comment>
<dbReference type="Gene3D" id="1.10.1270.20">
    <property type="entry name" value="tRNA(m1g37)methyltransferase, domain 2"/>
    <property type="match status" value="1"/>
</dbReference>
<keyword evidence="11 15" id="KW-0819">tRNA processing</keyword>
<dbReference type="FunFam" id="1.10.1270.20:FF:000001">
    <property type="entry name" value="tRNA (guanine-N(1)-)-methyltransferase"/>
    <property type="match status" value="1"/>
</dbReference>
<evidence type="ECO:0000256" key="4">
    <source>
        <dbReference type="ARBA" id="ARBA00011738"/>
    </source>
</evidence>
<evidence type="ECO:0000313" key="20">
    <source>
        <dbReference type="Proteomes" id="UP000033423"/>
    </source>
</evidence>
<dbReference type="PANTHER" id="PTHR46417:SF1">
    <property type="entry name" value="TRNA (GUANINE-N(1)-)-METHYLTRANSFERASE"/>
    <property type="match status" value="1"/>
</dbReference>
<comment type="caution">
    <text evidence="19">The sequence shown here is derived from an EMBL/GenBank/DDBJ whole genome shotgun (WGS) entry which is preliminary data.</text>
</comment>
<evidence type="ECO:0000256" key="12">
    <source>
        <dbReference type="ARBA" id="ARBA00029736"/>
    </source>
</evidence>
<evidence type="ECO:0000313" key="19">
    <source>
        <dbReference type="EMBL" id="KJU83587.1"/>
    </source>
</evidence>
<evidence type="ECO:0000256" key="8">
    <source>
        <dbReference type="ARBA" id="ARBA00022603"/>
    </source>
</evidence>
<dbReference type="AlphaFoldDB" id="A0A0F3GP47"/>
<evidence type="ECO:0000256" key="16">
    <source>
        <dbReference type="PIRSR" id="PIRSR000386-1"/>
    </source>
</evidence>
<evidence type="ECO:0000256" key="14">
    <source>
        <dbReference type="ARBA" id="ARBA00047783"/>
    </source>
</evidence>